<dbReference type="Proteomes" id="UP000528734">
    <property type="component" value="Unassembled WGS sequence"/>
</dbReference>
<protein>
    <submittedName>
        <fullName evidence="1">Uncharacterized protein</fullName>
    </submittedName>
</protein>
<name>A0A7Y4M3U9_9BRAD</name>
<gene>
    <name evidence="1" type="ORF">HCN50_21745</name>
</gene>
<dbReference type="RefSeq" id="WP_171711699.1">
    <property type="nucleotide sequence ID" value="NZ_JAAVLW010000006.1"/>
</dbReference>
<dbReference type="EMBL" id="JAAVLW010000006">
    <property type="protein sequence ID" value="NOJ48839.1"/>
    <property type="molecule type" value="Genomic_DNA"/>
</dbReference>
<proteinExistence type="predicted"/>
<evidence type="ECO:0000313" key="2">
    <source>
        <dbReference type="Proteomes" id="UP000528734"/>
    </source>
</evidence>
<dbReference type="AlphaFoldDB" id="A0A7Y4M3U9"/>
<organism evidence="1 2">
    <name type="scientific">Bradyrhizobium archetypum</name>
    <dbReference type="NCBI Taxonomy" id="2721160"/>
    <lineage>
        <taxon>Bacteria</taxon>
        <taxon>Pseudomonadati</taxon>
        <taxon>Pseudomonadota</taxon>
        <taxon>Alphaproteobacteria</taxon>
        <taxon>Hyphomicrobiales</taxon>
        <taxon>Nitrobacteraceae</taxon>
        <taxon>Bradyrhizobium</taxon>
    </lineage>
</organism>
<evidence type="ECO:0000313" key="1">
    <source>
        <dbReference type="EMBL" id="NOJ48839.1"/>
    </source>
</evidence>
<reference evidence="1 2" key="1">
    <citation type="submission" date="2020-03" db="EMBL/GenBank/DDBJ databases">
        <title>Bradyrhizobium diversity isolated from nodules of Muelleranthus trifoliolatus.</title>
        <authorList>
            <person name="Klepa M."/>
            <person name="Helene L."/>
            <person name="Hungria M."/>
        </authorList>
    </citation>
    <scope>NUCLEOTIDE SEQUENCE [LARGE SCALE GENOMIC DNA]</scope>
    <source>
        <strain evidence="1 2">WSM 1744</strain>
    </source>
</reference>
<accession>A0A7Y4M3U9</accession>
<comment type="caution">
    <text evidence="1">The sequence shown here is derived from an EMBL/GenBank/DDBJ whole genome shotgun (WGS) entry which is preliminary data.</text>
</comment>
<sequence length="82" mass="9236">MDFDRHLAAKTPVTIDELRRRVMFALDRHPLCRGIEFDVVSLPRSRKSNWTVTLQAVAPGALWEASEIVADIQEVYELAAAA</sequence>
<keyword evidence="2" id="KW-1185">Reference proteome</keyword>